<name>A0ACB8F7G6_9SAUR</name>
<protein>
    <submittedName>
        <fullName evidence="1">Uncharacterized protein</fullName>
    </submittedName>
</protein>
<dbReference type="Proteomes" id="UP000827872">
    <property type="component" value="Linkage Group LG08"/>
</dbReference>
<dbReference type="EMBL" id="CM037621">
    <property type="protein sequence ID" value="KAH8001198.1"/>
    <property type="molecule type" value="Genomic_DNA"/>
</dbReference>
<reference evidence="1" key="1">
    <citation type="submission" date="2021-08" db="EMBL/GenBank/DDBJ databases">
        <title>The first chromosome-level gecko genome reveals the dynamic sex chromosomes of Neotropical dwarf geckos (Sphaerodactylidae: Sphaerodactylus).</title>
        <authorList>
            <person name="Pinto B.J."/>
            <person name="Keating S.E."/>
            <person name="Gamble T."/>
        </authorList>
    </citation>
    <scope>NUCLEOTIDE SEQUENCE</scope>
    <source>
        <strain evidence="1">TG3544</strain>
    </source>
</reference>
<proteinExistence type="predicted"/>
<evidence type="ECO:0000313" key="2">
    <source>
        <dbReference type="Proteomes" id="UP000827872"/>
    </source>
</evidence>
<organism evidence="1 2">
    <name type="scientific">Sphaerodactylus townsendi</name>
    <dbReference type="NCBI Taxonomy" id="933632"/>
    <lineage>
        <taxon>Eukaryota</taxon>
        <taxon>Metazoa</taxon>
        <taxon>Chordata</taxon>
        <taxon>Craniata</taxon>
        <taxon>Vertebrata</taxon>
        <taxon>Euteleostomi</taxon>
        <taxon>Lepidosauria</taxon>
        <taxon>Squamata</taxon>
        <taxon>Bifurcata</taxon>
        <taxon>Gekkota</taxon>
        <taxon>Sphaerodactylidae</taxon>
        <taxon>Sphaerodactylus</taxon>
    </lineage>
</organism>
<sequence>MDPLEVIERDLQQDEFSPPRQTEEEEALYGTWAPQRRPGRGGDPRPALASSRSRSQDDSAPGSFVRAGLEKSAPGGAAGDEEPPQDLVAPKKRRTGGPVQPRSQQRFAGAGPESWGGLGGWERHTRGIGQRLLRKMGHVPGRGLGKGGQGILRPLEARPRRGRGGVGAYGSERAAQPRPDFFPGAAAEGDAEKKSQKEEFGSQWREEPRGGQKKTPKTVEGLEAQGWGRKHLSAPPEELARVKVTDVTSWEQKVHCSRGQIGRKPTLQKDKDPERPAFALPELEHNLQLLLDLAGRELLQNGRQLQRQRHVVATLSHEMEKVEEVLSHAELEVHRLGQALEMVEEGERRLRPGCGDPLSLAECAEIFETLRGQYYEECRPPDRVDLAAAVVFPLVKEYFKNWDCTLGTEVLGQGKRPLESHQLWSHGGQDPPSDAFQRLVWEAWMPQVQDVLGQWQPRNCAPMVDFLDSWGAIIPTRILDHVLDHLVFPKLQEEVESWDPLTDPVPVHSWLHPWLPLMQARLEPLYPPVRRKLASALQKWHPRDPSAKRALQPWKDVFTPGPWEAFMLENIVPKLGLGLDELPIDPHHQQQHTTEAFFWVLDWEGLIPPSCLAGLLERHFFPRWLQALRSWLSNDPNYEEVAQWYLGWKARFSDQLLAHPSIKEKFNQALGVMSRATSSSSVGGYLPPGAQGSIAYLARTERRKDFVPLNFKDLVQTKAEEHNMVFMPLIRKRHEGRQLYAFGRAVIYIDRGVVFVWFQNRRATLTSKQQREGLVRAFHVN</sequence>
<keyword evidence="2" id="KW-1185">Reference proteome</keyword>
<comment type="caution">
    <text evidence="1">The sequence shown here is derived from an EMBL/GenBank/DDBJ whole genome shotgun (WGS) entry which is preliminary data.</text>
</comment>
<gene>
    <name evidence="1" type="ORF">K3G42_001929</name>
</gene>
<accession>A0ACB8F7G6</accession>
<evidence type="ECO:0000313" key="1">
    <source>
        <dbReference type="EMBL" id="KAH8001198.1"/>
    </source>
</evidence>